<evidence type="ECO:0000256" key="2">
    <source>
        <dbReference type="ARBA" id="ARBA00022448"/>
    </source>
</evidence>
<evidence type="ECO:0000256" key="7">
    <source>
        <dbReference type="ARBA" id="ARBA00023002"/>
    </source>
</evidence>
<comment type="subcellular location">
    <subcellularLocation>
        <location evidence="1">Cell membrane</location>
        <topology evidence="1">Multi-pass membrane protein</topology>
    </subcellularLocation>
</comment>
<sequence>MALFALWPFSRLIHAFAAPLAYLARPYILYRSRGGAITR</sequence>
<dbReference type="InterPro" id="IPR051936">
    <property type="entry name" value="Heme-iron_electron_transfer"/>
</dbReference>
<keyword evidence="4" id="KW-0812">Transmembrane</keyword>
<evidence type="ECO:0000256" key="8">
    <source>
        <dbReference type="ARBA" id="ARBA00023136"/>
    </source>
</evidence>
<accession>A0ABR9LSQ9</accession>
<dbReference type="Proteomes" id="UP000633509">
    <property type="component" value="Unassembled WGS sequence"/>
</dbReference>
<dbReference type="EMBL" id="JADBEK010000001">
    <property type="protein sequence ID" value="MBE1583698.1"/>
    <property type="molecule type" value="Genomic_DNA"/>
</dbReference>
<keyword evidence="6" id="KW-1133">Transmembrane helix</keyword>
<evidence type="ECO:0000259" key="9">
    <source>
        <dbReference type="Pfam" id="PF02665"/>
    </source>
</evidence>
<keyword evidence="7" id="KW-0560">Oxidoreductase</keyword>
<gene>
    <name evidence="10" type="ORF">H4W80_001956</name>
</gene>
<dbReference type="Gene3D" id="1.20.950.20">
    <property type="entry name" value="Transmembrane di-heme cytochromes, Chain C"/>
    <property type="match status" value="1"/>
</dbReference>
<keyword evidence="2" id="KW-0813">Transport</keyword>
<keyword evidence="8" id="KW-0472">Membrane</keyword>
<reference evidence="10 11" key="1">
    <citation type="submission" date="2020-10" db="EMBL/GenBank/DDBJ databases">
        <title>Sequencing the genomes of 1000 actinobacteria strains.</title>
        <authorList>
            <person name="Klenk H.-P."/>
        </authorList>
    </citation>
    <scope>NUCLEOTIDE SEQUENCE [LARGE SCALE GENOMIC DNA]</scope>
    <source>
        <strain evidence="10 11">DSM 43173</strain>
    </source>
</reference>
<protein>
    <submittedName>
        <fullName evidence="10">Nitrate reductase gamma subunit</fullName>
    </submittedName>
</protein>
<proteinExistence type="predicted"/>
<evidence type="ECO:0000256" key="3">
    <source>
        <dbReference type="ARBA" id="ARBA00022475"/>
    </source>
</evidence>
<organism evidence="10 11">
    <name type="scientific">Nonomuraea angiospora</name>
    <dbReference type="NCBI Taxonomy" id="46172"/>
    <lineage>
        <taxon>Bacteria</taxon>
        <taxon>Bacillati</taxon>
        <taxon>Actinomycetota</taxon>
        <taxon>Actinomycetes</taxon>
        <taxon>Streptosporangiales</taxon>
        <taxon>Streptosporangiaceae</taxon>
        <taxon>Nonomuraea</taxon>
    </lineage>
</organism>
<comment type="caution">
    <text evidence="10">The sequence shown here is derived from an EMBL/GenBank/DDBJ whole genome shotgun (WGS) entry which is preliminary data.</text>
</comment>
<name>A0ABR9LSQ9_9ACTN</name>
<dbReference type="InterPro" id="IPR036197">
    <property type="entry name" value="NarG-like_sf"/>
</dbReference>
<evidence type="ECO:0000313" key="11">
    <source>
        <dbReference type="Proteomes" id="UP000633509"/>
    </source>
</evidence>
<dbReference type="Pfam" id="PF02665">
    <property type="entry name" value="Nitrate_red_gam"/>
    <property type="match status" value="1"/>
</dbReference>
<dbReference type="PANTHER" id="PTHR30598">
    <property type="entry name" value="NITRATE REDUCTASE PRIVATE CHAPERONE, REDOX ENZYME MATURATION PROTEIN REMP FAMILY"/>
    <property type="match status" value="1"/>
</dbReference>
<keyword evidence="3" id="KW-1003">Cell membrane</keyword>
<evidence type="ECO:0000256" key="6">
    <source>
        <dbReference type="ARBA" id="ARBA00022989"/>
    </source>
</evidence>
<feature type="domain" description="NarG-like" evidence="9">
    <location>
        <begin position="1"/>
        <end position="33"/>
    </location>
</feature>
<evidence type="ECO:0000256" key="4">
    <source>
        <dbReference type="ARBA" id="ARBA00022692"/>
    </source>
</evidence>
<evidence type="ECO:0000313" key="10">
    <source>
        <dbReference type="EMBL" id="MBE1583698.1"/>
    </source>
</evidence>
<evidence type="ECO:0000256" key="5">
    <source>
        <dbReference type="ARBA" id="ARBA00022982"/>
    </source>
</evidence>
<keyword evidence="11" id="KW-1185">Reference proteome</keyword>
<dbReference type="InterPro" id="IPR023234">
    <property type="entry name" value="NarG-like_domain"/>
</dbReference>
<dbReference type="SUPFAM" id="SSF103501">
    <property type="entry name" value="Respiratory nitrate reductase 1 gamma chain"/>
    <property type="match status" value="1"/>
</dbReference>
<dbReference type="PANTHER" id="PTHR30598:SF3">
    <property type="entry name" value="RESPIRATORY NITRATE REDUCTASE 1 GAMMA CHAIN"/>
    <property type="match status" value="1"/>
</dbReference>
<keyword evidence="5" id="KW-0249">Electron transport</keyword>
<evidence type="ECO:0000256" key="1">
    <source>
        <dbReference type="ARBA" id="ARBA00004651"/>
    </source>
</evidence>